<reference evidence="8" key="1">
    <citation type="submission" date="2025-08" db="UniProtKB">
        <authorList>
            <consortium name="Ensembl"/>
        </authorList>
    </citation>
    <scope>IDENTIFICATION</scope>
</reference>
<sequence>LCITHHTCPAGYKGPACERAASECDTNPCEHGGTCQSGLAGPTCLCSAGYTGRLCERDVDECSSEPCRNGALCRDGVGQYSCYCVPGYQGKHCDLECLSQPCLNGGTCHDSLGSFSCSCARGFLGDLCDVNECYMNPCQNGGICENFPGNYTCHCPPADKEGIFYGGWNCTEVLHGCTDHQCQNNGICIPHLKNGQHGFSCICSPGSRQGFSSWKRVPFILQLVSRWGWTICSADCCSQRAAWGPEGNMAQSG</sequence>
<dbReference type="GO" id="GO:0005509">
    <property type="term" value="F:calcium ion binding"/>
    <property type="evidence" value="ECO:0007669"/>
    <property type="project" value="InterPro"/>
</dbReference>
<feature type="domain" description="EGF-like" evidence="7">
    <location>
        <begin position="20"/>
        <end position="56"/>
    </location>
</feature>
<dbReference type="FunFam" id="2.10.25.10:FF:000525">
    <property type="entry name" value="Fat-like cadherin-related tumor suppressor homolog"/>
    <property type="match status" value="1"/>
</dbReference>
<dbReference type="PROSITE" id="PS01186">
    <property type="entry name" value="EGF_2"/>
    <property type="match status" value="2"/>
</dbReference>
<dbReference type="PANTHER" id="PTHR12916">
    <property type="entry name" value="CYTOCHROME C OXIDASE POLYPEPTIDE VIC-2"/>
    <property type="match status" value="1"/>
</dbReference>
<dbReference type="SMART" id="SM00179">
    <property type="entry name" value="EGF_CA"/>
    <property type="match status" value="4"/>
</dbReference>
<dbReference type="PROSITE" id="PS00022">
    <property type="entry name" value="EGF_1"/>
    <property type="match status" value="3"/>
</dbReference>
<dbReference type="FunFam" id="2.10.25.10:FF:000274">
    <property type="entry name" value="Crumbs cell polarity complex component 1"/>
    <property type="match status" value="1"/>
</dbReference>
<keyword evidence="2" id="KW-0732">Signal</keyword>
<dbReference type="InterPro" id="IPR000152">
    <property type="entry name" value="EGF-type_Asp/Asn_hydroxyl_site"/>
</dbReference>
<evidence type="ECO:0000256" key="6">
    <source>
        <dbReference type="PROSITE-ProRule" id="PRU00076"/>
    </source>
</evidence>
<comment type="caution">
    <text evidence="6">Lacks conserved residue(s) required for the propagation of feature annotation.</text>
</comment>
<dbReference type="PROSITE" id="PS00010">
    <property type="entry name" value="ASX_HYDROXYL"/>
    <property type="match status" value="3"/>
</dbReference>
<accession>A0A8C9NAF7</accession>
<reference evidence="8" key="2">
    <citation type="submission" date="2025-09" db="UniProtKB">
        <authorList>
            <consortium name="Ensembl"/>
        </authorList>
    </citation>
    <scope>IDENTIFICATION</scope>
</reference>
<dbReference type="Ensembl" id="ENSSCAT00000017889.1">
    <property type="protein sequence ID" value="ENSSCAP00000015963.1"/>
    <property type="gene ID" value="ENSSCAG00000011688.1"/>
</dbReference>
<feature type="disulfide bond" evidence="6">
    <location>
        <begin position="119"/>
        <end position="128"/>
    </location>
</feature>
<feature type="domain" description="EGF-like" evidence="7">
    <location>
        <begin position="173"/>
        <end position="213"/>
    </location>
</feature>
<evidence type="ECO:0000313" key="8">
    <source>
        <dbReference type="Ensembl" id="ENSSCAP00000015963.1"/>
    </source>
</evidence>
<dbReference type="Pfam" id="PF00008">
    <property type="entry name" value="EGF"/>
    <property type="match status" value="5"/>
</dbReference>
<feature type="disulfide bond" evidence="6">
    <location>
        <begin position="84"/>
        <end position="93"/>
    </location>
</feature>
<feature type="domain" description="EGF-like" evidence="7">
    <location>
        <begin position="58"/>
        <end position="94"/>
    </location>
</feature>
<evidence type="ECO:0000259" key="7">
    <source>
        <dbReference type="PROSITE" id="PS50026"/>
    </source>
</evidence>
<feature type="disulfide bond" evidence="6">
    <location>
        <begin position="46"/>
        <end position="55"/>
    </location>
</feature>
<dbReference type="Gene3D" id="2.10.25.10">
    <property type="entry name" value="Laminin"/>
    <property type="match status" value="4"/>
</dbReference>
<keyword evidence="3" id="KW-0677">Repeat</keyword>
<name>A0A8C9NAF7_SERCA</name>
<keyword evidence="1 6" id="KW-0245">EGF-like domain</keyword>
<dbReference type="CDD" id="cd00054">
    <property type="entry name" value="EGF_CA"/>
    <property type="match status" value="4"/>
</dbReference>
<dbReference type="PROSITE" id="PS50026">
    <property type="entry name" value="EGF_3"/>
    <property type="match status" value="5"/>
</dbReference>
<dbReference type="GO" id="GO:0007219">
    <property type="term" value="P:Notch signaling pathway"/>
    <property type="evidence" value="ECO:0007669"/>
    <property type="project" value="TreeGrafter"/>
</dbReference>
<dbReference type="AlphaFoldDB" id="A0A8C9NAF7"/>
<evidence type="ECO:0000256" key="5">
    <source>
        <dbReference type="ARBA" id="ARBA00023180"/>
    </source>
</evidence>
<dbReference type="GO" id="GO:0005112">
    <property type="term" value="F:Notch binding"/>
    <property type="evidence" value="ECO:0007669"/>
    <property type="project" value="TreeGrafter"/>
</dbReference>
<feature type="domain" description="EGF-like" evidence="7">
    <location>
        <begin position="130"/>
        <end position="171"/>
    </location>
</feature>
<evidence type="ECO:0000256" key="3">
    <source>
        <dbReference type="ARBA" id="ARBA00022737"/>
    </source>
</evidence>
<dbReference type="FunFam" id="2.10.25.10:FF:000006">
    <property type="entry name" value="Versican core protein-like isoform 1"/>
    <property type="match status" value="1"/>
</dbReference>
<dbReference type="GeneTree" id="ENSGT00940000160615"/>
<evidence type="ECO:0000313" key="9">
    <source>
        <dbReference type="Proteomes" id="UP000694409"/>
    </source>
</evidence>
<dbReference type="FunFam" id="2.10.25.10:FF:000066">
    <property type="entry name" value="FAT atypical cadherin 4"/>
    <property type="match status" value="1"/>
</dbReference>
<protein>
    <recommendedName>
        <fullName evidence="7">EGF-like domain-containing protein</fullName>
    </recommendedName>
</protein>
<dbReference type="Proteomes" id="UP000694409">
    <property type="component" value="Unassembled WGS sequence"/>
</dbReference>
<keyword evidence="5" id="KW-0325">Glycoprotein</keyword>
<organism evidence="8 9">
    <name type="scientific">Serinus canaria</name>
    <name type="common">Island canary</name>
    <name type="synonym">Fringilla canaria</name>
    <dbReference type="NCBI Taxonomy" id="9135"/>
    <lineage>
        <taxon>Eukaryota</taxon>
        <taxon>Metazoa</taxon>
        <taxon>Chordata</taxon>
        <taxon>Craniata</taxon>
        <taxon>Vertebrata</taxon>
        <taxon>Euteleostomi</taxon>
        <taxon>Archelosauria</taxon>
        <taxon>Archosauria</taxon>
        <taxon>Dinosauria</taxon>
        <taxon>Saurischia</taxon>
        <taxon>Theropoda</taxon>
        <taxon>Coelurosauria</taxon>
        <taxon>Aves</taxon>
        <taxon>Neognathae</taxon>
        <taxon>Neoaves</taxon>
        <taxon>Telluraves</taxon>
        <taxon>Australaves</taxon>
        <taxon>Passeriformes</taxon>
        <taxon>Passeroidea</taxon>
        <taxon>Fringillidae</taxon>
        <taxon>Carduelinae</taxon>
        <taxon>Serinus</taxon>
    </lineage>
</organism>
<dbReference type="SUPFAM" id="SSF57196">
    <property type="entry name" value="EGF/Laminin"/>
    <property type="match status" value="4"/>
</dbReference>
<keyword evidence="9" id="KW-1185">Reference proteome</keyword>
<dbReference type="PROSITE" id="PS01187">
    <property type="entry name" value="EGF_CA"/>
    <property type="match status" value="2"/>
</dbReference>
<dbReference type="SMART" id="SM00181">
    <property type="entry name" value="EGF"/>
    <property type="match status" value="5"/>
</dbReference>
<evidence type="ECO:0000256" key="4">
    <source>
        <dbReference type="ARBA" id="ARBA00023157"/>
    </source>
</evidence>
<dbReference type="InterPro" id="IPR000742">
    <property type="entry name" value="EGF"/>
</dbReference>
<feature type="domain" description="EGF-like" evidence="7">
    <location>
        <begin position="95"/>
        <end position="129"/>
    </location>
</feature>
<dbReference type="PANTHER" id="PTHR12916:SF9">
    <property type="entry name" value="NEUROGENIC LOCUS NOTCH HOMOLOG PROTEIN 1-RELATED"/>
    <property type="match status" value="1"/>
</dbReference>
<evidence type="ECO:0000256" key="2">
    <source>
        <dbReference type="ARBA" id="ARBA00022729"/>
    </source>
</evidence>
<keyword evidence="4 6" id="KW-1015">Disulfide bond</keyword>
<dbReference type="PRINTS" id="PR00010">
    <property type="entry name" value="EGFBLOOD"/>
</dbReference>
<dbReference type="InterPro" id="IPR018097">
    <property type="entry name" value="EGF_Ca-bd_CS"/>
</dbReference>
<proteinExistence type="predicted"/>
<dbReference type="InterPro" id="IPR001881">
    <property type="entry name" value="EGF-like_Ca-bd_dom"/>
</dbReference>
<evidence type="ECO:0000256" key="1">
    <source>
        <dbReference type="ARBA" id="ARBA00022536"/>
    </source>
</evidence>